<name>A0ABM9XNN4_9CORY</name>
<gene>
    <name evidence="3" type="ORF">HMPREF0293_1896</name>
</gene>
<feature type="coiled-coil region" evidence="1">
    <location>
        <begin position="467"/>
        <end position="494"/>
    </location>
</feature>
<feature type="coiled-coil region" evidence="1">
    <location>
        <begin position="193"/>
        <end position="341"/>
    </location>
</feature>
<dbReference type="Proteomes" id="UP000006237">
    <property type="component" value="Unassembled WGS sequence"/>
</dbReference>
<feature type="coiled-coil region" evidence="1">
    <location>
        <begin position="711"/>
        <end position="738"/>
    </location>
</feature>
<keyword evidence="1" id="KW-0175">Coiled coil</keyword>
<evidence type="ECO:0000256" key="2">
    <source>
        <dbReference type="SAM" id="MobiDB-lite"/>
    </source>
</evidence>
<dbReference type="InterPro" id="IPR027417">
    <property type="entry name" value="P-loop_NTPase"/>
</dbReference>
<proteinExistence type="predicted"/>
<evidence type="ECO:0000313" key="3">
    <source>
        <dbReference type="EMBL" id="EEI62747.1"/>
    </source>
</evidence>
<feature type="compositionally biased region" description="Low complexity" evidence="2">
    <location>
        <begin position="550"/>
        <end position="559"/>
    </location>
</feature>
<dbReference type="PANTHER" id="PTHR41259:SF1">
    <property type="entry name" value="DOUBLE-STRAND BREAK REPAIR RAD50 ATPASE, PUTATIVE-RELATED"/>
    <property type="match status" value="1"/>
</dbReference>
<accession>A0ABM9XNN4</accession>
<dbReference type="Gene3D" id="3.40.50.300">
    <property type="entry name" value="P-loop containing nucleotide triphosphate hydrolases"/>
    <property type="match status" value="2"/>
</dbReference>
<keyword evidence="4" id="KW-1185">Reference proteome</keyword>
<sequence>MYLTSLAAQYLGPLTSFQLDGISPTGVTIIHGDNEKGKSSIMQAVKIALTEKHTSTKGWIKALATAGAGESIRIELGMNIDGIDTIVKKKLNGGAKASLAFPGTLRPTATGTDVHDELQKLLQENVDLDLAHELFIEQGTIDTQVDALAISSVQKALDSGAEQPASGETDLVASVWEEAREYLTPSGSPKKFVKDAEKNADVARAHCEELKRKARAMDETVEGIARLRRSIDEFHETLPKLKKDVRGWEEKKEALAELEKAVRDATAVAVEARHRSDSVKNACEQRRKAIAEAEERKQTLVQDSEILTDLEQKAASIAEKVAAAQERKTGAQESAKKARAAVRVAERAIERKHLHEERDRLARVVEKAREISESIAEKKATLAAVSVTTANLRALEKAESDAEVARATREAAAATVTLHNETDEPLSLRIDDEDVTLDAEDSSLPVASLRTIRYRGLRASVQPARGADSLNATVEKAEGKLAELLESVNCATVEEARAIHDRDEATLREIEKLELQRKEIVGDSPLDQSQAELDRLTRVLREEDESTMSTGGTDAGGADDTTKAAADRGETSPEKSIEELRDEADEADRQLEIAEAALSALQNSTAPVDYAVHKKSVERSEAEYQRIAQQVAAEEEAQSLPDLEKSSATVAAEAYEAEQFVRVKEAELSDAQPELIDGRLDVARSKVENAVSGCQQAEIQLAAKTSEVESARGLAEEVDEAEAEAKAAEDKSARLSFRATVYARLLAVLEQHKKQAYDAYAEPLTKAINDLATVIFGPDVHFTLDENMKLAQRVEDGVAIGIEQLSGGAREQLTLIVRLALAEVAARNGEQVPIFIDDFLGHSDQQRLDDMAALINRISSRHQIFILTCFPSRFSGVRNARTVSIDELTARTPEITF</sequence>
<dbReference type="SUPFAM" id="SSF52540">
    <property type="entry name" value="P-loop containing nucleoside triphosphate hydrolases"/>
    <property type="match status" value="1"/>
</dbReference>
<organism evidence="3 4">
    <name type="scientific">Corynebacterium glucuronolyticum ATCC 51866</name>
    <dbReference type="NCBI Taxonomy" id="548478"/>
    <lineage>
        <taxon>Bacteria</taxon>
        <taxon>Bacillati</taxon>
        <taxon>Actinomycetota</taxon>
        <taxon>Actinomycetes</taxon>
        <taxon>Mycobacteriales</taxon>
        <taxon>Corynebacteriaceae</taxon>
        <taxon>Corynebacterium</taxon>
    </lineage>
</organism>
<reference evidence="3 4" key="1">
    <citation type="submission" date="2009-01" db="EMBL/GenBank/DDBJ databases">
        <authorList>
            <person name="Qin X."/>
            <person name="Bachman B."/>
            <person name="Battles P."/>
            <person name="Bell A."/>
            <person name="Bess C."/>
            <person name="Bickham C."/>
            <person name="Chaboub L."/>
            <person name="Chen D."/>
            <person name="Coyle M."/>
            <person name="Deiros D.R."/>
            <person name="Dinh H."/>
            <person name="Forbes L."/>
            <person name="Fowler G."/>
            <person name="Francisco L."/>
            <person name="Fu Q."/>
            <person name="Gubbala S."/>
            <person name="Hale W."/>
            <person name="Han Y."/>
            <person name="Hemphill L."/>
            <person name="Highlander S.K."/>
            <person name="Hirani K."/>
            <person name="Hogues M."/>
            <person name="Jackson L."/>
            <person name="Jakkamsetti A."/>
            <person name="Javaid M."/>
            <person name="Jiang H."/>
            <person name="Korchina V."/>
            <person name="Kovar C."/>
            <person name="Lara F."/>
            <person name="Lee S."/>
            <person name="Mata R."/>
            <person name="Mathew T."/>
            <person name="Moen C."/>
            <person name="Morales K."/>
            <person name="Munidasa M."/>
            <person name="Nazareth L."/>
            <person name="Ngo R."/>
            <person name="Nguyen L."/>
            <person name="Okwuonu G."/>
            <person name="Ongeri F."/>
            <person name="Patil S."/>
            <person name="Petrosino J."/>
            <person name="Pham C."/>
            <person name="Pham P."/>
            <person name="Pu L.-L."/>
            <person name="Puazo M."/>
            <person name="Raj R."/>
            <person name="Reid J."/>
            <person name="Rouhana J."/>
            <person name="Saada N."/>
            <person name="Shang Y."/>
            <person name="Simmons D."/>
            <person name="Thornton R."/>
            <person name="Warren J."/>
            <person name="Weissenberger G."/>
            <person name="Zhang J."/>
            <person name="Zhang L."/>
            <person name="Zhou C."/>
            <person name="Zhu D."/>
            <person name="Muzny D."/>
            <person name="Worley K."/>
            <person name="Gibbs R."/>
        </authorList>
    </citation>
    <scope>NUCLEOTIDE SEQUENCE [LARGE SCALE GENOMIC DNA]</scope>
    <source>
        <strain evidence="3 4">ATCC 51866</strain>
    </source>
</reference>
<dbReference type="PANTHER" id="PTHR41259">
    <property type="entry name" value="DOUBLE-STRAND BREAK REPAIR RAD50 ATPASE, PUTATIVE-RELATED"/>
    <property type="match status" value="1"/>
</dbReference>
<protein>
    <submittedName>
        <fullName evidence="3">Phage virion morphogenesis protein</fullName>
    </submittedName>
</protein>
<feature type="compositionally biased region" description="Basic and acidic residues" evidence="2">
    <location>
        <begin position="560"/>
        <end position="579"/>
    </location>
</feature>
<dbReference type="GeneID" id="92759754"/>
<evidence type="ECO:0000313" key="4">
    <source>
        <dbReference type="Proteomes" id="UP000006237"/>
    </source>
</evidence>
<evidence type="ECO:0000256" key="1">
    <source>
        <dbReference type="SAM" id="Coils"/>
    </source>
</evidence>
<comment type="caution">
    <text evidence="3">The sequence shown here is derived from an EMBL/GenBank/DDBJ whole genome shotgun (WGS) entry which is preliminary data.</text>
</comment>
<dbReference type="RefSeq" id="WP_005395962.1">
    <property type="nucleotide sequence ID" value="NZ_GG667038.1"/>
</dbReference>
<feature type="region of interest" description="Disordered" evidence="2">
    <location>
        <begin position="540"/>
        <end position="587"/>
    </location>
</feature>
<dbReference type="EMBL" id="ACHF01000067">
    <property type="protein sequence ID" value="EEI62747.1"/>
    <property type="molecule type" value="Genomic_DNA"/>
</dbReference>